<dbReference type="AlphaFoldDB" id="A0A1A6TXZ6"/>
<dbReference type="GO" id="GO:0003677">
    <property type="term" value="F:DNA binding"/>
    <property type="evidence" value="ECO:0007669"/>
    <property type="project" value="InterPro"/>
</dbReference>
<dbReference type="InterPro" id="IPR010982">
    <property type="entry name" value="Lambda_DNA-bd_dom_sf"/>
</dbReference>
<dbReference type="Gene3D" id="1.10.260.40">
    <property type="entry name" value="lambda repressor-like DNA-binding domains"/>
    <property type="match status" value="1"/>
</dbReference>
<dbReference type="Proteomes" id="UP000196485">
    <property type="component" value="Unassembled WGS sequence"/>
</dbReference>
<evidence type="ECO:0000313" key="6">
    <source>
        <dbReference type="Proteomes" id="UP000240254"/>
    </source>
</evidence>
<dbReference type="EMBL" id="FYAH01000001">
    <property type="protein sequence ID" value="SMY15606.1"/>
    <property type="molecule type" value="Genomic_DNA"/>
</dbReference>
<reference evidence="4" key="1">
    <citation type="submission" date="2017-06" db="EMBL/GenBank/DDBJ databases">
        <authorList>
            <person name="Kim H.J."/>
            <person name="Triplett B.A."/>
        </authorList>
    </citation>
    <scope>NUCLEOTIDE SEQUENCE [LARGE SCALE GENOMIC DNA]</scope>
    <source>
        <strain evidence="4">Type strain: CECT 9192</strain>
    </source>
</reference>
<feature type="domain" description="HTH cro/C1-type" evidence="1">
    <location>
        <begin position="4"/>
        <end position="52"/>
    </location>
</feature>
<protein>
    <submittedName>
        <fullName evidence="4">Helix-turn-helix protein</fullName>
    </submittedName>
    <submittedName>
        <fullName evidence="2">XRE family transcriptional regulator</fullName>
    </submittedName>
</protein>
<dbReference type="InterPro" id="IPR001387">
    <property type="entry name" value="Cro/C1-type_HTH"/>
</dbReference>
<dbReference type="Proteomes" id="UP000241858">
    <property type="component" value="Unassembled WGS sequence"/>
</dbReference>
<evidence type="ECO:0000313" key="4">
    <source>
        <dbReference type="EMBL" id="SMY15606.1"/>
    </source>
</evidence>
<dbReference type="RefSeq" id="WP_060999130.1">
    <property type="nucleotide sequence ID" value="NZ_FYAH01000001.1"/>
</dbReference>
<evidence type="ECO:0000313" key="2">
    <source>
        <dbReference type="EMBL" id="PST97994.1"/>
    </source>
</evidence>
<gene>
    <name evidence="2" type="ORF">C0W81_18530</name>
    <name evidence="3" type="ORF">CTM88_19365</name>
    <name evidence="4" type="ORF">PAQU9191_00829</name>
</gene>
<proteinExistence type="predicted"/>
<dbReference type="Pfam" id="PF01381">
    <property type="entry name" value="HTH_3"/>
    <property type="match status" value="1"/>
</dbReference>
<organism evidence="2 7">
    <name type="scientific">Photobacterium aquimaris</name>
    <dbReference type="NCBI Taxonomy" id="512643"/>
    <lineage>
        <taxon>Bacteria</taxon>
        <taxon>Pseudomonadati</taxon>
        <taxon>Pseudomonadota</taxon>
        <taxon>Gammaproteobacteria</taxon>
        <taxon>Vibrionales</taxon>
        <taxon>Vibrionaceae</taxon>
        <taxon>Photobacterium</taxon>
    </lineage>
</organism>
<name>A0A1A6TXZ6_9GAMM</name>
<reference evidence="5" key="2">
    <citation type="submission" date="2017-06" db="EMBL/GenBank/DDBJ databases">
        <authorList>
            <person name="Rodrigo-Torres L."/>
            <person name="Arahal R. D."/>
            <person name="Lucena T."/>
        </authorList>
    </citation>
    <scope>NUCLEOTIDE SEQUENCE [LARGE SCALE GENOMIC DNA]</scope>
    <source>
        <strain evidence="5">type strain: CECT 9192</strain>
    </source>
</reference>
<dbReference type="EMBL" id="PYLY01000056">
    <property type="protein sequence ID" value="PST97994.1"/>
    <property type="molecule type" value="Genomic_DNA"/>
</dbReference>
<accession>A0A1A6TXZ6</accession>
<reference evidence="6 7" key="3">
    <citation type="submission" date="2018-03" db="EMBL/GenBank/DDBJ databases">
        <title>Whole genome sequencing of Histamine producing bacteria.</title>
        <authorList>
            <person name="Butler K."/>
        </authorList>
    </citation>
    <scope>NUCLEOTIDE SEQUENCE [LARGE SCALE GENOMIC DNA]</scope>
    <source>
        <strain evidence="3 6">BS2</strain>
        <strain evidence="2 7">DSM 23343</strain>
    </source>
</reference>
<evidence type="ECO:0000259" key="1">
    <source>
        <dbReference type="PROSITE" id="PS50943"/>
    </source>
</evidence>
<dbReference type="CDD" id="cd00093">
    <property type="entry name" value="HTH_XRE"/>
    <property type="match status" value="1"/>
</dbReference>
<dbReference type="PROSITE" id="PS50943">
    <property type="entry name" value="HTH_CROC1"/>
    <property type="match status" value="1"/>
</dbReference>
<dbReference type="SUPFAM" id="SSF47413">
    <property type="entry name" value="lambda repressor-like DNA-binding domains"/>
    <property type="match status" value="1"/>
</dbReference>
<evidence type="ECO:0000313" key="3">
    <source>
        <dbReference type="EMBL" id="PSU23974.1"/>
    </source>
</evidence>
<dbReference type="OrthoDB" id="6877645at2"/>
<dbReference type="Proteomes" id="UP000240254">
    <property type="component" value="Unassembled WGS sequence"/>
</dbReference>
<evidence type="ECO:0000313" key="5">
    <source>
        <dbReference type="Proteomes" id="UP000196485"/>
    </source>
</evidence>
<keyword evidence="5" id="KW-1185">Reference proteome</keyword>
<dbReference type="EMBL" id="PYMK01000030">
    <property type="protein sequence ID" value="PSU23974.1"/>
    <property type="molecule type" value="Genomic_DNA"/>
</dbReference>
<evidence type="ECO:0000313" key="7">
    <source>
        <dbReference type="Proteomes" id="UP000241858"/>
    </source>
</evidence>
<sequence>MNQIAQQRKLLNISQAELAGKLDSGPSRISNFEASIRKPNLKTCWMIVNALNELGANCTFEQVFPNPKQNSNETI</sequence>
<dbReference type="SMART" id="SM00530">
    <property type="entry name" value="HTH_XRE"/>
    <property type="match status" value="1"/>
</dbReference>